<evidence type="ECO:0000313" key="2">
    <source>
        <dbReference type="Proteomes" id="UP001367508"/>
    </source>
</evidence>
<sequence>MQSIYLPRTAEYVNVAPSQRRAWRVGLAVTTTHWAECDDSQKAPLGLAAQSQTSMEAKASVAIRPTRCPLKPSLLHSSGTGIPSATRVDIRDPRKEMIGRLCGMQTSREGSTNTALARDRMRIVKVEENNDGGGRGEIHP</sequence>
<accession>A0AAN9KBH6</accession>
<name>A0AAN9KBH6_CANGL</name>
<protein>
    <submittedName>
        <fullName evidence="1">Uncharacterized protein</fullName>
    </submittedName>
</protein>
<evidence type="ECO:0000313" key="1">
    <source>
        <dbReference type="EMBL" id="KAK7313688.1"/>
    </source>
</evidence>
<dbReference type="EMBL" id="JAYMYQ010000009">
    <property type="protein sequence ID" value="KAK7313688.1"/>
    <property type="molecule type" value="Genomic_DNA"/>
</dbReference>
<dbReference type="AlphaFoldDB" id="A0AAN9KBH6"/>
<gene>
    <name evidence="1" type="ORF">VNO77_38881</name>
</gene>
<reference evidence="1 2" key="1">
    <citation type="submission" date="2024-01" db="EMBL/GenBank/DDBJ databases">
        <title>The genomes of 5 underutilized Papilionoideae crops provide insights into root nodulation and disease resistanc.</title>
        <authorList>
            <person name="Jiang F."/>
        </authorList>
    </citation>
    <scope>NUCLEOTIDE SEQUENCE [LARGE SCALE GENOMIC DNA]</scope>
    <source>
        <strain evidence="1">LVBAO_FW01</strain>
        <tissue evidence="1">Leaves</tissue>
    </source>
</reference>
<comment type="caution">
    <text evidence="1">The sequence shown here is derived from an EMBL/GenBank/DDBJ whole genome shotgun (WGS) entry which is preliminary data.</text>
</comment>
<keyword evidence="2" id="KW-1185">Reference proteome</keyword>
<organism evidence="1 2">
    <name type="scientific">Canavalia gladiata</name>
    <name type="common">Sword bean</name>
    <name type="synonym">Dolichos gladiatus</name>
    <dbReference type="NCBI Taxonomy" id="3824"/>
    <lineage>
        <taxon>Eukaryota</taxon>
        <taxon>Viridiplantae</taxon>
        <taxon>Streptophyta</taxon>
        <taxon>Embryophyta</taxon>
        <taxon>Tracheophyta</taxon>
        <taxon>Spermatophyta</taxon>
        <taxon>Magnoliopsida</taxon>
        <taxon>eudicotyledons</taxon>
        <taxon>Gunneridae</taxon>
        <taxon>Pentapetalae</taxon>
        <taxon>rosids</taxon>
        <taxon>fabids</taxon>
        <taxon>Fabales</taxon>
        <taxon>Fabaceae</taxon>
        <taxon>Papilionoideae</taxon>
        <taxon>50 kb inversion clade</taxon>
        <taxon>NPAAA clade</taxon>
        <taxon>indigoferoid/millettioid clade</taxon>
        <taxon>Phaseoleae</taxon>
        <taxon>Canavalia</taxon>
    </lineage>
</organism>
<proteinExistence type="predicted"/>
<dbReference type="Proteomes" id="UP001367508">
    <property type="component" value="Unassembled WGS sequence"/>
</dbReference>